<organism evidence="1 2">
    <name type="scientific">Pluteus cervinus</name>
    <dbReference type="NCBI Taxonomy" id="181527"/>
    <lineage>
        <taxon>Eukaryota</taxon>
        <taxon>Fungi</taxon>
        <taxon>Dikarya</taxon>
        <taxon>Basidiomycota</taxon>
        <taxon>Agaricomycotina</taxon>
        <taxon>Agaricomycetes</taxon>
        <taxon>Agaricomycetidae</taxon>
        <taxon>Agaricales</taxon>
        <taxon>Pluteineae</taxon>
        <taxon>Pluteaceae</taxon>
        <taxon>Pluteus</taxon>
    </lineage>
</organism>
<gene>
    <name evidence="1" type="ORF">BDN72DRAFT_963661</name>
</gene>
<keyword evidence="2" id="KW-1185">Reference proteome</keyword>
<proteinExistence type="predicted"/>
<protein>
    <submittedName>
        <fullName evidence="1">Uncharacterized protein</fullName>
    </submittedName>
</protein>
<dbReference type="EMBL" id="ML208503">
    <property type="protein sequence ID" value="TFK63816.1"/>
    <property type="molecule type" value="Genomic_DNA"/>
</dbReference>
<reference evidence="1 2" key="1">
    <citation type="journal article" date="2019" name="Nat. Ecol. Evol.">
        <title>Megaphylogeny resolves global patterns of mushroom evolution.</title>
        <authorList>
            <person name="Varga T."/>
            <person name="Krizsan K."/>
            <person name="Foldi C."/>
            <person name="Dima B."/>
            <person name="Sanchez-Garcia M."/>
            <person name="Sanchez-Ramirez S."/>
            <person name="Szollosi G.J."/>
            <person name="Szarkandi J.G."/>
            <person name="Papp V."/>
            <person name="Albert L."/>
            <person name="Andreopoulos W."/>
            <person name="Angelini C."/>
            <person name="Antonin V."/>
            <person name="Barry K.W."/>
            <person name="Bougher N.L."/>
            <person name="Buchanan P."/>
            <person name="Buyck B."/>
            <person name="Bense V."/>
            <person name="Catcheside P."/>
            <person name="Chovatia M."/>
            <person name="Cooper J."/>
            <person name="Damon W."/>
            <person name="Desjardin D."/>
            <person name="Finy P."/>
            <person name="Geml J."/>
            <person name="Haridas S."/>
            <person name="Hughes K."/>
            <person name="Justo A."/>
            <person name="Karasinski D."/>
            <person name="Kautmanova I."/>
            <person name="Kiss B."/>
            <person name="Kocsube S."/>
            <person name="Kotiranta H."/>
            <person name="LaButti K.M."/>
            <person name="Lechner B.E."/>
            <person name="Liimatainen K."/>
            <person name="Lipzen A."/>
            <person name="Lukacs Z."/>
            <person name="Mihaltcheva S."/>
            <person name="Morgado L.N."/>
            <person name="Niskanen T."/>
            <person name="Noordeloos M.E."/>
            <person name="Ohm R.A."/>
            <person name="Ortiz-Santana B."/>
            <person name="Ovrebo C."/>
            <person name="Racz N."/>
            <person name="Riley R."/>
            <person name="Savchenko A."/>
            <person name="Shiryaev A."/>
            <person name="Soop K."/>
            <person name="Spirin V."/>
            <person name="Szebenyi C."/>
            <person name="Tomsovsky M."/>
            <person name="Tulloss R.E."/>
            <person name="Uehling J."/>
            <person name="Grigoriev I.V."/>
            <person name="Vagvolgyi C."/>
            <person name="Papp T."/>
            <person name="Martin F.M."/>
            <person name="Miettinen O."/>
            <person name="Hibbett D.S."/>
            <person name="Nagy L.G."/>
        </authorList>
    </citation>
    <scope>NUCLEOTIDE SEQUENCE [LARGE SCALE GENOMIC DNA]</scope>
    <source>
        <strain evidence="1 2">NL-1719</strain>
    </source>
</reference>
<dbReference type="Proteomes" id="UP000308600">
    <property type="component" value="Unassembled WGS sequence"/>
</dbReference>
<evidence type="ECO:0000313" key="1">
    <source>
        <dbReference type="EMBL" id="TFK63816.1"/>
    </source>
</evidence>
<name>A0ACD3ADS2_9AGAR</name>
<evidence type="ECO:0000313" key="2">
    <source>
        <dbReference type="Proteomes" id="UP000308600"/>
    </source>
</evidence>
<sequence>MPPDPPRWKPGDPQKFPLSKSADSSGWQECYKRVKEYDEDMCESWKDEIDKLLIFAGLFSATVTAFVVESYQWLDTSSDPTSDLLAQLISLQFNNTISTSPATPAGPTSSAIRINIYWFLSLVLSLASVLAGILCLQWLREYKRPMAVSFEDKLRYRQVRYEGLVAWNVPGIITFLPVLLQVSLVLFFVGIVELLWERNLTVAITILIPITSIILFLIATSSIPIFQAFSIRLNPYPGRMSQMKQCPYKSPLSWLIYRLFLPLLDMAWKNWSNFEWKELRKSSFPSLWSGFDHFWMKHKPPQIFGLTGPEKMPLPTPGSVLARSILWMRNEFRHDSTMITPMYECLTSMDWHTTDVLSDLFLKELDEAMNLVGKDPDMKILSMNDSAPFIREVAGMLQIKDSHPHDTARAECVIKLSHKDSGFLGLFLFGTVFTRDEQKELSEQLLMCALSEVKGLTDQVDSQPGLPEDLTTLVTLLWSVGVCHTDLDLTNQREGSATLYLLQTLLFQLKEYACKESPTDMWARALSVWRAFDSSPDELVWPEEAQPYLADLLWTTMKRGGIKREEISFDKDTETLKLFQLDSWDTVDSTPEFDPNLWWLKALIRPTDEPATADTAN</sequence>
<accession>A0ACD3ADS2</accession>